<evidence type="ECO:0000256" key="1">
    <source>
        <dbReference type="ARBA" id="ARBA00022448"/>
    </source>
</evidence>
<organism evidence="5 6">
    <name type="scientific">Rhodocytophaga aerolata</name>
    <dbReference type="NCBI Taxonomy" id="455078"/>
    <lineage>
        <taxon>Bacteria</taxon>
        <taxon>Pseudomonadati</taxon>
        <taxon>Bacteroidota</taxon>
        <taxon>Cytophagia</taxon>
        <taxon>Cytophagales</taxon>
        <taxon>Rhodocytophagaceae</taxon>
        <taxon>Rhodocytophaga</taxon>
    </lineage>
</organism>
<dbReference type="Gene3D" id="3.40.50.300">
    <property type="entry name" value="P-loop containing nucleotide triphosphate hydrolases"/>
    <property type="match status" value="1"/>
</dbReference>
<evidence type="ECO:0000313" key="6">
    <source>
        <dbReference type="Proteomes" id="UP001168528"/>
    </source>
</evidence>
<dbReference type="Pfam" id="PF00005">
    <property type="entry name" value="ABC_tran"/>
    <property type="match status" value="1"/>
</dbReference>
<dbReference type="InterPro" id="IPR003439">
    <property type="entry name" value="ABC_transporter-like_ATP-bd"/>
</dbReference>
<dbReference type="PROSITE" id="PS00211">
    <property type="entry name" value="ABC_TRANSPORTER_1"/>
    <property type="match status" value="1"/>
</dbReference>
<dbReference type="InterPro" id="IPR050093">
    <property type="entry name" value="ABC_SmlMolc_Importer"/>
</dbReference>
<dbReference type="PANTHER" id="PTHR42781:SF4">
    <property type="entry name" value="SPERMIDINE_PUTRESCINE IMPORT ATP-BINDING PROTEIN POTA"/>
    <property type="match status" value="1"/>
</dbReference>
<dbReference type="Gene3D" id="2.40.50.140">
    <property type="entry name" value="Nucleic acid-binding proteins"/>
    <property type="match status" value="1"/>
</dbReference>
<dbReference type="Pfam" id="PF08402">
    <property type="entry name" value="TOBE_2"/>
    <property type="match status" value="1"/>
</dbReference>
<gene>
    <name evidence="5" type="ORF">Q0590_19920</name>
</gene>
<evidence type="ECO:0000259" key="4">
    <source>
        <dbReference type="PROSITE" id="PS50893"/>
    </source>
</evidence>
<keyword evidence="3 5" id="KW-0067">ATP-binding</keyword>
<dbReference type="InterPro" id="IPR013611">
    <property type="entry name" value="Transp-assoc_OB_typ2"/>
</dbReference>
<evidence type="ECO:0000256" key="3">
    <source>
        <dbReference type="ARBA" id="ARBA00022840"/>
    </source>
</evidence>
<feature type="domain" description="ABC transporter" evidence="4">
    <location>
        <begin position="5"/>
        <end position="239"/>
    </location>
</feature>
<keyword evidence="1" id="KW-0813">Transport</keyword>
<dbReference type="GO" id="GO:0005524">
    <property type="term" value="F:ATP binding"/>
    <property type="evidence" value="ECO:0007669"/>
    <property type="project" value="UniProtKB-KW"/>
</dbReference>
<dbReference type="RefSeq" id="WP_302039356.1">
    <property type="nucleotide sequence ID" value="NZ_JAUKPO010000012.1"/>
</dbReference>
<sequence length="339" mass="38203">MKPLLQAKNVQKRYPGQETDALTNVSLTIHPHELLAIVGASGSGKTTLLKILAGLEEADEGEVWIQDELIPLPSQQLIPGHPKIKMVFQDNKLFPNIHIYDTIQHTLRAYPHSYQQERIAEVLELCKLTHLQHKYPRELSGGEQQRATLARALADEPLLLLLDEPFSHLDLPLKRQIKKDIQEILQASGITAILVTHDTTDALSMADRIILMKNGHFVQTDTPANIYTRPATPYVARFFGDANIVDWALVQSYLPENTFYSSAPQQKVCIRAENIAMGTSAHFHCKGQVVSMEYLGAYSLIEVEINKNFSLVLRTAEHTIQIGEWLPLLIDIPKIHFFP</sequence>
<accession>A0ABT8RCZ3</accession>
<dbReference type="InterPro" id="IPR008995">
    <property type="entry name" value="Mo/tungstate-bd_C_term_dom"/>
</dbReference>
<dbReference type="SUPFAM" id="SSF50331">
    <property type="entry name" value="MOP-like"/>
    <property type="match status" value="1"/>
</dbReference>
<evidence type="ECO:0000256" key="2">
    <source>
        <dbReference type="ARBA" id="ARBA00022741"/>
    </source>
</evidence>
<dbReference type="PROSITE" id="PS50893">
    <property type="entry name" value="ABC_TRANSPORTER_2"/>
    <property type="match status" value="1"/>
</dbReference>
<dbReference type="InterPro" id="IPR017871">
    <property type="entry name" value="ABC_transporter-like_CS"/>
</dbReference>
<name>A0ABT8RCZ3_9BACT</name>
<proteinExistence type="predicted"/>
<dbReference type="Proteomes" id="UP001168528">
    <property type="component" value="Unassembled WGS sequence"/>
</dbReference>
<dbReference type="PANTHER" id="PTHR42781">
    <property type="entry name" value="SPERMIDINE/PUTRESCINE IMPORT ATP-BINDING PROTEIN POTA"/>
    <property type="match status" value="1"/>
</dbReference>
<reference evidence="5" key="1">
    <citation type="submission" date="2023-07" db="EMBL/GenBank/DDBJ databases">
        <title>The genome sequence of Rhodocytophaga aerolata KACC 12507.</title>
        <authorList>
            <person name="Zhang X."/>
        </authorList>
    </citation>
    <scope>NUCLEOTIDE SEQUENCE</scope>
    <source>
        <strain evidence="5">KACC 12507</strain>
    </source>
</reference>
<comment type="caution">
    <text evidence="5">The sequence shown here is derived from an EMBL/GenBank/DDBJ whole genome shotgun (WGS) entry which is preliminary data.</text>
</comment>
<dbReference type="InterPro" id="IPR027417">
    <property type="entry name" value="P-loop_NTPase"/>
</dbReference>
<evidence type="ECO:0000313" key="5">
    <source>
        <dbReference type="EMBL" id="MDO1448555.1"/>
    </source>
</evidence>
<keyword evidence="2" id="KW-0547">Nucleotide-binding</keyword>
<protein>
    <submittedName>
        <fullName evidence="5">ABC transporter ATP-binding protein</fullName>
    </submittedName>
</protein>
<dbReference type="EMBL" id="JAUKPO010000012">
    <property type="protein sequence ID" value="MDO1448555.1"/>
    <property type="molecule type" value="Genomic_DNA"/>
</dbReference>
<dbReference type="SUPFAM" id="SSF52540">
    <property type="entry name" value="P-loop containing nucleoside triphosphate hydrolases"/>
    <property type="match status" value="1"/>
</dbReference>
<keyword evidence="6" id="KW-1185">Reference proteome</keyword>
<dbReference type="InterPro" id="IPR003593">
    <property type="entry name" value="AAA+_ATPase"/>
</dbReference>
<dbReference type="InterPro" id="IPR012340">
    <property type="entry name" value="NA-bd_OB-fold"/>
</dbReference>
<dbReference type="SMART" id="SM00382">
    <property type="entry name" value="AAA"/>
    <property type="match status" value="1"/>
</dbReference>